<comment type="similarity">
    <text evidence="2">Belongs to the periplasmic pilus chaperone family.</text>
</comment>
<dbReference type="InterPro" id="IPR016147">
    <property type="entry name" value="Pili_assmbl_chaperone_N"/>
</dbReference>
<dbReference type="NCBIfam" id="NF007392">
    <property type="entry name" value="PRK09918.1"/>
    <property type="match status" value="1"/>
</dbReference>
<dbReference type="AlphaFoldDB" id="A0A379YRW8"/>
<reference evidence="8 9" key="1">
    <citation type="submission" date="2018-06" db="EMBL/GenBank/DDBJ databases">
        <authorList>
            <consortium name="Pathogen Informatics"/>
            <person name="Doyle S."/>
        </authorList>
    </citation>
    <scope>NUCLEOTIDE SEQUENCE [LARGE SCALE GENOMIC DNA]</scope>
    <source>
        <strain evidence="8 9">NCTC10211</strain>
    </source>
</reference>
<dbReference type="Gene3D" id="2.60.40.10">
    <property type="entry name" value="Immunoglobulins"/>
    <property type="match status" value="1"/>
</dbReference>
<dbReference type="InterPro" id="IPR050643">
    <property type="entry name" value="Periplasmic_pilus_chap"/>
</dbReference>
<dbReference type="InterPro" id="IPR036316">
    <property type="entry name" value="Pili_assmbl_chap_C_dom_sf"/>
</dbReference>
<dbReference type="GO" id="GO:0071555">
    <property type="term" value="P:cell wall organization"/>
    <property type="evidence" value="ECO:0007669"/>
    <property type="project" value="InterPro"/>
</dbReference>
<feature type="chain" id="PRO_5030069435" evidence="6">
    <location>
        <begin position="24"/>
        <end position="235"/>
    </location>
</feature>
<evidence type="ECO:0000256" key="5">
    <source>
        <dbReference type="ARBA" id="ARBA00023186"/>
    </source>
</evidence>
<proteinExistence type="inferred from homology"/>
<evidence type="ECO:0000256" key="1">
    <source>
        <dbReference type="ARBA" id="ARBA00004418"/>
    </source>
</evidence>
<organism evidence="8 9">
    <name type="scientific">Serratia marcescens</name>
    <dbReference type="NCBI Taxonomy" id="615"/>
    <lineage>
        <taxon>Bacteria</taxon>
        <taxon>Pseudomonadati</taxon>
        <taxon>Pseudomonadota</taxon>
        <taxon>Gammaproteobacteria</taxon>
        <taxon>Enterobacterales</taxon>
        <taxon>Yersiniaceae</taxon>
        <taxon>Serratia</taxon>
    </lineage>
</organism>
<evidence type="ECO:0000256" key="4">
    <source>
        <dbReference type="ARBA" id="ARBA00022764"/>
    </source>
</evidence>
<dbReference type="PANTHER" id="PTHR30251">
    <property type="entry name" value="PILUS ASSEMBLY CHAPERONE"/>
    <property type="match status" value="1"/>
</dbReference>
<dbReference type="Pfam" id="PF00345">
    <property type="entry name" value="PapD_N"/>
    <property type="match status" value="1"/>
</dbReference>
<keyword evidence="4" id="KW-0574">Periplasm</keyword>
<gene>
    <name evidence="8" type="ORF">NCTC10211_02367</name>
</gene>
<evidence type="ECO:0000259" key="7">
    <source>
        <dbReference type="Pfam" id="PF00345"/>
    </source>
</evidence>
<dbReference type="RefSeq" id="WP_033639578.1">
    <property type="nucleotide sequence ID" value="NZ_CAMKKF010000001.1"/>
</dbReference>
<dbReference type="EMBL" id="UGYK01000002">
    <property type="protein sequence ID" value="SUI49375.1"/>
    <property type="molecule type" value="Genomic_DNA"/>
</dbReference>
<evidence type="ECO:0000313" key="8">
    <source>
        <dbReference type="EMBL" id="SUI49375.1"/>
    </source>
</evidence>
<dbReference type="InterPro" id="IPR001829">
    <property type="entry name" value="Pili_assmbl_chaperone_bac"/>
</dbReference>
<keyword evidence="5" id="KW-0143">Chaperone</keyword>
<evidence type="ECO:0000313" key="9">
    <source>
        <dbReference type="Proteomes" id="UP000254765"/>
    </source>
</evidence>
<keyword evidence="3 6" id="KW-0732">Signal</keyword>
<protein>
    <submittedName>
        <fullName evidence="8">Putative fimbrial chaperone protein</fullName>
    </submittedName>
</protein>
<evidence type="ECO:0000256" key="6">
    <source>
        <dbReference type="SAM" id="SignalP"/>
    </source>
</evidence>
<dbReference type="Proteomes" id="UP000254765">
    <property type="component" value="Unassembled WGS sequence"/>
</dbReference>
<accession>A0A379YRW8</accession>
<dbReference type="GO" id="GO:0030288">
    <property type="term" value="C:outer membrane-bounded periplasmic space"/>
    <property type="evidence" value="ECO:0007669"/>
    <property type="project" value="InterPro"/>
</dbReference>
<evidence type="ECO:0000256" key="2">
    <source>
        <dbReference type="ARBA" id="ARBA00007399"/>
    </source>
</evidence>
<dbReference type="SUPFAM" id="SSF49584">
    <property type="entry name" value="Periplasmic chaperone C-domain"/>
    <property type="match status" value="1"/>
</dbReference>
<dbReference type="PANTHER" id="PTHR30251:SF3">
    <property type="entry name" value="FIMBRIAL CHAPARONE PROTEIN"/>
    <property type="match status" value="1"/>
</dbReference>
<dbReference type="PRINTS" id="PR00969">
    <property type="entry name" value="CHAPERONPILI"/>
</dbReference>
<name>A0A379YRW8_SERMA</name>
<feature type="domain" description="Pili assembly chaperone N-terminal" evidence="7">
    <location>
        <begin position="28"/>
        <end position="138"/>
    </location>
</feature>
<evidence type="ECO:0000256" key="3">
    <source>
        <dbReference type="ARBA" id="ARBA00022729"/>
    </source>
</evidence>
<feature type="signal peptide" evidence="6">
    <location>
        <begin position="1"/>
        <end position="23"/>
    </location>
</feature>
<sequence length="235" mass="25962">MNLSVFCTATVVALWLLSAGVQASGMLPETSVVIVEEEDGEGAINLQNTDNFPVLLLTSLQNIEQDTEKLLAVTPPVARVEPGKTQRVRFMLTTKAPLKTERLKRVVFEGVPPQEKNKNVVRMTVRQNLPVIIRPANLTRDEAPWKRLIWSLKAGVLSVSNSSPYVVRLGQEVTTLPDKRIWLLPNAYVLPGQQLMLTQQTKFGDTSAETASKVRISPATTWGFTVDSYEAPLAP</sequence>
<dbReference type="InterPro" id="IPR008962">
    <property type="entry name" value="PapD-like_sf"/>
</dbReference>
<comment type="subcellular location">
    <subcellularLocation>
        <location evidence="1">Periplasm</location>
    </subcellularLocation>
</comment>
<dbReference type="InterPro" id="IPR013783">
    <property type="entry name" value="Ig-like_fold"/>
</dbReference>
<dbReference type="SUPFAM" id="SSF49354">
    <property type="entry name" value="PapD-like"/>
    <property type="match status" value="1"/>
</dbReference>